<evidence type="ECO:0000313" key="2">
    <source>
        <dbReference type="Proteomes" id="UP001201463"/>
    </source>
</evidence>
<comment type="caution">
    <text evidence="1">The sequence shown here is derived from an EMBL/GenBank/DDBJ whole genome shotgun (WGS) entry which is preliminary data.</text>
</comment>
<dbReference type="EMBL" id="JAJTWT010000004">
    <property type="protein sequence ID" value="MCE4537944.1"/>
    <property type="molecule type" value="Genomic_DNA"/>
</dbReference>
<protein>
    <submittedName>
        <fullName evidence="1">Uncharacterized protein</fullName>
    </submittedName>
</protein>
<reference evidence="1 2" key="1">
    <citation type="submission" date="2021-12" db="EMBL/GenBank/DDBJ databases">
        <title>Genome seq of p7.</title>
        <authorList>
            <person name="Seo T."/>
        </authorList>
    </citation>
    <scope>NUCLEOTIDE SEQUENCE [LARGE SCALE GENOMIC DNA]</scope>
    <source>
        <strain evidence="1 2">P7</strain>
    </source>
</reference>
<keyword evidence="2" id="KW-1185">Reference proteome</keyword>
<gene>
    <name evidence="1" type="ORF">LXT12_11865</name>
</gene>
<organism evidence="1 2">
    <name type="scientific">Pelomonas caseinilytica</name>
    <dbReference type="NCBI Taxonomy" id="2906763"/>
    <lineage>
        <taxon>Bacteria</taxon>
        <taxon>Pseudomonadati</taxon>
        <taxon>Pseudomonadota</taxon>
        <taxon>Betaproteobacteria</taxon>
        <taxon>Burkholderiales</taxon>
        <taxon>Sphaerotilaceae</taxon>
        <taxon>Roseateles</taxon>
    </lineage>
</organism>
<name>A0ABS8XHB2_9BURK</name>
<proteinExistence type="predicted"/>
<sequence>MTEGAASRPGWSQGLPGTYRAAVVVPARFDTHVDEAACARKLNGFDAGGRRCFVRHDHTACVDTFDIDEFPLTVAVRHERRTAWRLQSGQWLMSVDRIERLDSCAPRVVNETWLAATEAQLGL</sequence>
<evidence type="ECO:0000313" key="1">
    <source>
        <dbReference type="EMBL" id="MCE4537944.1"/>
    </source>
</evidence>
<dbReference type="Proteomes" id="UP001201463">
    <property type="component" value="Unassembled WGS sequence"/>
</dbReference>
<accession>A0ABS8XHB2</accession>
<dbReference type="RefSeq" id="WP_233392262.1">
    <property type="nucleotide sequence ID" value="NZ_JAJTWT010000004.1"/>
</dbReference>